<dbReference type="InterPro" id="IPR011583">
    <property type="entry name" value="Chitinase_II/V-like_cat"/>
</dbReference>
<dbReference type="Proteomes" id="UP000054383">
    <property type="component" value="Unassembled WGS sequence"/>
</dbReference>
<dbReference type="OrthoDB" id="73875at2759"/>
<keyword evidence="6" id="KW-0812">Transmembrane</keyword>
<dbReference type="InterPro" id="IPR050314">
    <property type="entry name" value="Glycosyl_Hydrlase_18"/>
</dbReference>
<proteinExistence type="inferred from homology"/>
<dbReference type="GO" id="GO:0008061">
    <property type="term" value="F:chitin binding"/>
    <property type="evidence" value="ECO:0007669"/>
    <property type="project" value="UniProtKB-UniRule"/>
</dbReference>
<evidence type="ECO:0000256" key="1">
    <source>
        <dbReference type="ARBA" id="ARBA00008682"/>
    </source>
</evidence>
<dbReference type="Gene3D" id="3.30.60.10">
    <property type="entry name" value="Endochitinase-like"/>
    <property type="match status" value="1"/>
</dbReference>
<dbReference type="PANTHER" id="PTHR11177">
    <property type="entry name" value="CHITINASE"/>
    <property type="match status" value="1"/>
</dbReference>
<evidence type="ECO:0000313" key="9">
    <source>
        <dbReference type="EMBL" id="CRG82817.1"/>
    </source>
</evidence>
<keyword evidence="3 5" id="KW-0147">Chitin-binding</keyword>
<comment type="similarity">
    <text evidence="1">Belongs to the glycosyl hydrolase 18 family. Chitinase class V subfamily.</text>
</comment>
<dbReference type="PROSITE" id="PS51910">
    <property type="entry name" value="GH18_2"/>
    <property type="match status" value="1"/>
</dbReference>
<dbReference type="EMBL" id="CVMT01000001">
    <property type="protein sequence ID" value="CRG82817.1"/>
    <property type="molecule type" value="Genomic_DNA"/>
</dbReference>
<protein>
    <recommendedName>
        <fullName evidence="2">chitinase</fullName>
        <ecNumber evidence="2">3.2.1.14</ecNumber>
    </recommendedName>
</protein>
<organism evidence="9 10">
    <name type="scientific">Talaromyces islandicus</name>
    <name type="common">Penicillium islandicum</name>
    <dbReference type="NCBI Taxonomy" id="28573"/>
    <lineage>
        <taxon>Eukaryota</taxon>
        <taxon>Fungi</taxon>
        <taxon>Dikarya</taxon>
        <taxon>Ascomycota</taxon>
        <taxon>Pezizomycotina</taxon>
        <taxon>Eurotiomycetes</taxon>
        <taxon>Eurotiomycetidae</taxon>
        <taxon>Eurotiales</taxon>
        <taxon>Trichocomaceae</taxon>
        <taxon>Talaromyces</taxon>
        <taxon>Talaromyces sect. Islandici</taxon>
    </lineage>
</organism>
<sequence>MGLTSFFTFMRMQKVQGILAMICLVTCPFVIPISTILSRSRQTHHTRSFQCGVNAPPGKEMCPQGMCCSRYGYCGTGIDYCGLGCQSGCELALPKITPKCPGSMNRSIAYYESWASRRVCNKYEASDIDPTPYTHINFAFALIDEQGKVMLSMPNDTALFDQLKEVRTKALGNLHLWIAVGGYAVGASPFSKLAATQQGRHNFIDSACQFMDKYGFEGMDLDWEYPGATDTGGSKADTANMVSLVKEYRAQCKGKGLSVTIPGGTFYLKDFDLKGLEPHVDWLNLMTYDLHGSWEKPVMAKPHTNLTDIQQSLKEVWDAGVSPQKVTLGLADYGKTYTLSSGSCTTPGCTATGAGKPGPCSNEAGSLHNAEIDTVLQKNSNIKPVLDKQAAVKYFAWDTTQWVSYDDDETWILKKQYAADKCLGGTLAWAVDMKTISQGNETSAD</sequence>
<dbReference type="AlphaFoldDB" id="A0A0U1LIH7"/>
<dbReference type="InterPro" id="IPR001223">
    <property type="entry name" value="Glyco_hydro18_cat"/>
</dbReference>
<feature type="domain" description="Chitin-binding type-1" evidence="7">
    <location>
        <begin position="48"/>
        <end position="91"/>
    </location>
</feature>
<gene>
    <name evidence="9" type="ORF">PISL3812_00163</name>
</gene>
<dbReference type="InterPro" id="IPR029070">
    <property type="entry name" value="Chitinase_insertion_sf"/>
</dbReference>
<dbReference type="SUPFAM" id="SSF57016">
    <property type="entry name" value="Plant lectins/antimicrobial peptides"/>
    <property type="match status" value="1"/>
</dbReference>
<dbReference type="GO" id="GO:0008843">
    <property type="term" value="F:endochitinase activity"/>
    <property type="evidence" value="ECO:0007669"/>
    <property type="project" value="UniProtKB-EC"/>
</dbReference>
<feature type="disulfide bond" evidence="5">
    <location>
        <begin position="62"/>
        <end position="74"/>
    </location>
</feature>
<dbReference type="InterPro" id="IPR036861">
    <property type="entry name" value="Endochitinase-like_sf"/>
</dbReference>
<comment type="caution">
    <text evidence="5">Lacks conserved residue(s) required for the propagation of feature annotation.</text>
</comment>
<keyword evidence="5" id="KW-1015">Disulfide bond</keyword>
<dbReference type="InterPro" id="IPR018371">
    <property type="entry name" value="Chitin-binding_1_CS"/>
</dbReference>
<evidence type="ECO:0000259" key="8">
    <source>
        <dbReference type="PROSITE" id="PS51910"/>
    </source>
</evidence>
<reference evidence="9 10" key="1">
    <citation type="submission" date="2015-04" db="EMBL/GenBank/DDBJ databases">
        <authorList>
            <person name="Syromyatnikov M.Y."/>
            <person name="Popov V.N."/>
        </authorList>
    </citation>
    <scope>NUCLEOTIDE SEQUENCE [LARGE SCALE GENOMIC DNA]</scope>
    <source>
        <strain evidence="9">WF-38-12</strain>
    </source>
</reference>
<dbReference type="InterPro" id="IPR001002">
    <property type="entry name" value="Chitin-bd_1"/>
</dbReference>
<keyword evidence="6" id="KW-1133">Transmembrane helix</keyword>
<evidence type="ECO:0000256" key="6">
    <source>
        <dbReference type="SAM" id="Phobius"/>
    </source>
</evidence>
<feature type="domain" description="GH18" evidence="8">
    <location>
        <begin position="105"/>
        <end position="445"/>
    </location>
</feature>
<dbReference type="Pfam" id="PF00704">
    <property type="entry name" value="Glyco_hydro_18"/>
    <property type="match status" value="1"/>
</dbReference>
<evidence type="ECO:0000256" key="3">
    <source>
        <dbReference type="ARBA" id="ARBA00022669"/>
    </source>
</evidence>
<dbReference type="GO" id="GO:0005975">
    <property type="term" value="P:carbohydrate metabolic process"/>
    <property type="evidence" value="ECO:0007669"/>
    <property type="project" value="InterPro"/>
</dbReference>
<dbReference type="PROSITE" id="PS50941">
    <property type="entry name" value="CHIT_BIND_I_2"/>
    <property type="match status" value="1"/>
</dbReference>
<dbReference type="SMART" id="SM00636">
    <property type="entry name" value="Glyco_18"/>
    <property type="match status" value="1"/>
</dbReference>
<dbReference type="Gene3D" id="3.20.20.80">
    <property type="entry name" value="Glycosidases"/>
    <property type="match status" value="1"/>
</dbReference>
<dbReference type="SUPFAM" id="SSF51445">
    <property type="entry name" value="(Trans)glycosidases"/>
    <property type="match status" value="1"/>
</dbReference>
<dbReference type="STRING" id="28573.A0A0U1LIH7"/>
<dbReference type="SUPFAM" id="SSF54556">
    <property type="entry name" value="Chitinase insertion domain"/>
    <property type="match status" value="1"/>
</dbReference>
<evidence type="ECO:0000256" key="5">
    <source>
        <dbReference type="PROSITE-ProRule" id="PRU00261"/>
    </source>
</evidence>
<evidence type="ECO:0000256" key="4">
    <source>
        <dbReference type="ARBA" id="ARBA00023026"/>
    </source>
</evidence>
<evidence type="ECO:0000256" key="2">
    <source>
        <dbReference type="ARBA" id="ARBA00012729"/>
    </source>
</evidence>
<dbReference type="PANTHER" id="PTHR11177:SF333">
    <property type="entry name" value="CHITINASE"/>
    <property type="match status" value="1"/>
</dbReference>
<dbReference type="SMART" id="SM00270">
    <property type="entry name" value="ChtBD1"/>
    <property type="match status" value="1"/>
</dbReference>
<accession>A0A0U1LIH7</accession>
<dbReference type="CDD" id="cd00035">
    <property type="entry name" value="ChtBD1"/>
    <property type="match status" value="1"/>
</dbReference>
<dbReference type="EC" id="3.2.1.14" evidence="2"/>
<dbReference type="PROSITE" id="PS00026">
    <property type="entry name" value="CHIT_BIND_I_1"/>
    <property type="match status" value="1"/>
</dbReference>
<dbReference type="Gene3D" id="3.10.50.10">
    <property type="match status" value="1"/>
</dbReference>
<dbReference type="InterPro" id="IPR017853">
    <property type="entry name" value="GH"/>
</dbReference>
<feature type="disulfide bond" evidence="5">
    <location>
        <begin position="67"/>
        <end position="81"/>
    </location>
</feature>
<name>A0A0U1LIH7_TALIS</name>
<keyword evidence="10" id="KW-1185">Reference proteome</keyword>
<keyword evidence="6" id="KW-0472">Membrane</keyword>
<evidence type="ECO:0000259" key="7">
    <source>
        <dbReference type="PROSITE" id="PS50941"/>
    </source>
</evidence>
<evidence type="ECO:0000313" key="10">
    <source>
        <dbReference type="Proteomes" id="UP000054383"/>
    </source>
</evidence>
<feature type="disulfide bond" evidence="5">
    <location>
        <begin position="85"/>
        <end position="89"/>
    </location>
</feature>
<dbReference type="OMA" id="SQNDKRN"/>
<feature type="transmembrane region" description="Helical" evidence="6">
    <location>
        <begin position="15"/>
        <end position="37"/>
    </location>
</feature>
<dbReference type="Pfam" id="PF00187">
    <property type="entry name" value="Chitin_bind_1"/>
    <property type="match status" value="1"/>
</dbReference>
<keyword evidence="4" id="KW-0843">Virulence</keyword>